<comment type="caution">
    <text evidence="3">The sequence shown here is derived from an EMBL/GenBank/DDBJ whole genome shotgun (WGS) entry which is preliminary data.</text>
</comment>
<dbReference type="PROSITE" id="PS50110">
    <property type="entry name" value="RESPONSE_REGULATORY"/>
    <property type="match status" value="1"/>
</dbReference>
<dbReference type="GO" id="GO:0005829">
    <property type="term" value="C:cytosol"/>
    <property type="evidence" value="ECO:0007669"/>
    <property type="project" value="TreeGrafter"/>
</dbReference>
<evidence type="ECO:0000313" key="3">
    <source>
        <dbReference type="EMBL" id="MBK5931124.1"/>
    </source>
</evidence>
<dbReference type="EMBL" id="NHSF01000059">
    <property type="protein sequence ID" value="MBK5931124.1"/>
    <property type="molecule type" value="Genomic_DNA"/>
</dbReference>
<evidence type="ECO:0000259" key="2">
    <source>
        <dbReference type="PROSITE" id="PS50110"/>
    </source>
</evidence>
<dbReference type="Pfam" id="PF13614">
    <property type="entry name" value="AAA_31"/>
    <property type="match status" value="1"/>
</dbReference>
<reference evidence="3" key="1">
    <citation type="submission" date="2017-05" db="EMBL/GenBank/DDBJ databases">
        <authorList>
            <person name="Imhoff J.F."/>
            <person name="Rahn T."/>
            <person name="Kuenzel S."/>
            <person name="Neulinger S.C."/>
        </authorList>
    </citation>
    <scope>NUCLEOTIDE SEQUENCE</scope>
    <source>
        <strain evidence="3">DSM 4395</strain>
    </source>
</reference>
<dbReference type="AlphaFoldDB" id="A0AAJ0XFL9"/>
<dbReference type="InterPro" id="IPR025669">
    <property type="entry name" value="AAA_dom"/>
</dbReference>
<dbReference type="PANTHER" id="PTHR43384:SF13">
    <property type="entry name" value="SLR0110 PROTEIN"/>
    <property type="match status" value="1"/>
</dbReference>
<dbReference type="InterPro" id="IPR050625">
    <property type="entry name" value="ParA/MinD_ATPase"/>
</dbReference>
<dbReference type="InterPro" id="IPR027417">
    <property type="entry name" value="P-loop_NTPase"/>
</dbReference>
<keyword evidence="4" id="KW-1185">Reference proteome</keyword>
<dbReference type="Gene3D" id="3.40.50.2300">
    <property type="match status" value="1"/>
</dbReference>
<name>A0AAJ0XFL9_HALSE</name>
<dbReference type="SUPFAM" id="SSF52172">
    <property type="entry name" value="CheY-like"/>
    <property type="match status" value="1"/>
</dbReference>
<dbReference type="GO" id="GO:0000160">
    <property type="term" value="P:phosphorelay signal transduction system"/>
    <property type="evidence" value="ECO:0007669"/>
    <property type="project" value="InterPro"/>
</dbReference>
<dbReference type="InterPro" id="IPR001789">
    <property type="entry name" value="Sig_transdc_resp-reg_receiver"/>
</dbReference>
<organism evidence="3 4">
    <name type="scientific">Halochromatium salexigens</name>
    <name type="common">Chromatium salexigens</name>
    <dbReference type="NCBI Taxonomy" id="49447"/>
    <lineage>
        <taxon>Bacteria</taxon>
        <taxon>Pseudomonadati</taxon>
        <taxon>Pseudomonadota</taxon>
        <taxon>Gammaproteobacteria</taxon>
        <taxon>Chromatiales</taxon>
        <taxon>Chromatiaceae</taxon>
        <taxon>Halochromatium</taxon>
    </lineage>
</organism>
<reference evidence="3" key="2">
    <citation type="journal article" date="2020" name="Microorganisms">
        <title>Osmotic Adaptation and Compatible Solute Biosynthesis of Phototrophic Bacteria as Revealed from Genome Analyses.</title>
        <authorList>
            <person name="Imhoff J.F."/>
            <person name="Rahn T."/>
            <person name="Kunzel S."/>
            <person name="Keller A."/>
            <person name="Neulinger S.C."/>
        </authorList>
    </citation>
    <scope>NUCLEOTIDE SEQUENCE</scope>
    <source>
        <strain evidence="3">DSM 4395</strain>
    </source>
</reference>
<dbReference type="Gene3D" id="3.40.50.300">
    <property type="entry name" value="P-loop containing nucleotide triphosphate hydrolases"/>
    <property type="match status" value="1"/>
</dbReference>
<comment type="caution">
    <text evidence="1">Lacks conserved residue(s) required for the propagation of feature annotation.</text>
</comment>
<dbReference type="InterPro" id="IPR011006">
    <property type="entry name" value="CheY-like_superfamily"/>
</dbReference>
<dbReference type="PANTHER" id="PTHR43384">
    <property type="entry name" value="SEPTUM SITE-DETERMINING PROTEIN MIND HOMOLOG, CHLOROPLASTIC-RELATED"/>
    <property type="match status" value="1"/>
</dbReference>
<evidence type="ECO:0000256" key="1">
    <source>
        <dbReference type="PROSITE-ProRule" id="PRU00169"/>
    </source>
</evidence>
<evidence type="ECO:0000313" key="4">
    <source>
        <dbReference type="Proteomes" id="UP001296967"/>
    </source>
</evidence>
<protein>
    <recommendedName>
        <fullName evidence="2">Response regulatory domain-containing protein</fullName>
    </recommendedName>
</protein>
<dbReference type="SUPFAM" id="SSF52540">
    <property type="entry name" value="P-loop containing nucleoside triphosphate hydrolases"/>
    <property type="match status" value="1"/>
</dbReference>
<feature type="domain" description="Response regulatory" evidence="2">
    <location>
        <begin position="6"/>
        <end position="122"/>
    </location>
</feature>
<dbReference type="RefSeq" id="WP_201245934.1">
    <property type="nucleotide sequence ID" value="NZ_NHSF01000059.1"/>
</dbReference>
<dbReference type="GO" id="GO:0016887">
    <property type="term" value="F:ATP hydrolysis activity"/>
    <property type="evidence" value="ECO:0007669"/>
    <property type="project" value="TreeGrafter"/>
</dbReference>
<dbReference type="Proteomes" id="UP001296967">
    <property type="component" value="Unassembled WGS sequence"/>
</dbReference>
<gene>
    <name evidence="3" type="ORF">CCR82_11465</name>
</gene>
<dbReference type="GO" id="GO:0005524">
    <property type="term" value="F:ATP binding"/>
    <property type="evidence" value="ECO:0007669"/>
    <property type="project" value="TreeGrafter"/>
</dbReference>
<sequence length="403" mass="45040">MLVSLELLIVGRSPERVEELTQQLAESQQMLTLTPYVAPSNSLPDEALYPLPDAILCCVNADWREGVWELIETIPNPRPPLFIITPNNDMDFLRTAMRMGVRDVFTLPLQAEETANAIARLVREERARRGAAGSRLISFMNTKGGSGASLIAANVAIAMALRARADPRLLLMDFDFQFGGLPTYLDLKVRDGLIKALQFVESLDEVALRAYIQRHDTQVHLLAAAMDEIIIPEDVSPARVEAMFETINGIYSNILVDLPHRIDAAIAAILQRSDVIALATQQTIAHLHETKRLIFLLHKRLNIDSDRLLLVINRYDRRAELSFNDFRDVFPTLAIQTLPNDYVRASESINLGEPVCEKAPKSPLGIGLTNLAEVLTSRALISGEEPHEQQQRGWLSFLKRQPA</sequence>
<dbReference type="GO" id="GO:0051782">
    <property type="term" value="P:negative regulation of cell division"/>
    <property type="evidence" value="ECO:0007669"/>
    <property type="project" value="TreeGrafter"/>
</dbReference>
<accession>A0AAJ0XFL9</accession>
<proteinExistence type="predicted"/>
<dbReference type="GO" id="GO:0009898">
    <property type="term" value="C:cytoplasmic side of plasma membrane"/>
    <property type="evidence" value="ECO:0007669"/>
    <property type="project" value="TreeGrafter"/>
</dbReference>